<dbReference type="PANTHER" id="PTHR40618">
    <property type="entry name" value="B-ZIP TRANSCRIPTION FACTOR (EUROFUNG)-RELATED"/>
    <property type="match status" value="1"/>
</dbReference>
<dbReference type="SUPFAM" id="SSF57959">
    <property type="entry name" value="Leucine zipper domain"/>
    <property type="match status" value="1"/>
</dbReference>
<dbReference type="PROSITE" id="PS00036">
    <property type="entry name" value="BZIP_BASIC"/>
    <property type="match status" value="1"/>
</dbReference>
<dbReference type="InterPro" id="IPR004827">
    <property type="entry name" value="bZIP"/>
</dbReference>
<feature type="compositionally biased region" description="Basic residues" evidence="1">
    <location>
        <begin position="17"/>
        <end position="29"/>
    </location>
</feature>
<keyword evidence="4" id="KW-1185">Reference proteome</keyword>
<evidence type="ECO:0000256" key="1">
    <source>
        <dbReference type="SAM" id="MobiDB-lite"/>
    </source>
</evidence>
<reference evidence="3" key="1">
    <citation type="submission" date="2022-10" db="EMBL/GenBank/DDBJ databases">
        <title>Fusarium specimens isolated from Avocado Roots.</title>
        <authorList>
            <person name="Stajich J."/>
            <person name="Roper C."/>
            <person name="Heimlech-Rivalta G."/>
        </authorList>
    </citation>
    <scope>NUCLEOTIDE SEQUENCE</scope>
    <source>
        <strain evidence="3">CF00143</strain>
    </source>
</reference>
<feature type="region of interest" description="Disordered" evidence="1">
    <location>
        <begin position="1"/>
        <end position="34"/>
    </location>
</feature>
<evidence type="ECO:0000313" key="3">
    <source>
        <dbReference type="EMBL" id="KAJ4007436.1"/>
    </source>
</evidence>
<dbReference type="InterPro" id="IPR046347">
    <property type="entry name" value="bZIP_sf"/>
</dbReference>
<accession>A0A9W8PIZ0</accession>
<comment type="caution">
    <text evidence="3">The sequence shown here is derived from an EMBL/GenBank/DDBJ whole genome shotgun (WGS) entry which is preliminary data.</text>
</comment>
<dbReference type="Proteomes" id="UP001152130">
    <property type="component" value="Unassembled WGS sequence"/>
</dbReference>
<name>A0A9W8PIZ0_9HYPO</name>
<dbReference type="EMBL" id="JAPDHF010000017">
    <property type="protein sequence ID" value="KAJ4007436.1"/>
    <property type="molecule type" value="Genomic_DNA"/>
</dbReference>
<feature type="domain" description="BZIP" evidence="2">
    <location>
        <begin position="15"/>
        <end position="29"/>
    </location>
</feature>
<dbReference type="PANTHER" id="PTHR40618:SF1">
    <property type="entry name" value="B-ZIP TRANSCRIPTION FACTOR (EUROFUNG)"/>
    <property type="match status" value="1"/>
</dbReference>
<protein>
    <recommendedName>
        <fullName evidence="2">BZIP domain-containing protein</fullName>
    </recommendedName>
</protein>
<dbReference type="CDD" id="cd14688">
    <property type="entry name" value="bZIP_YAP"/>
    <property type="match status" value="1"/>
</dbReference>
<sequence>MTPNSYSSNESASERRARNRAAQKKHRQKKQETDETRWHRILHLEGVIERMSTVMVDLTDRLLQHNVVQEHPGLISTIQGAITDILNLANEAGDPMEGSKVRKARGRHITSSNIPFRHGDAASAESLPDITITQTSYSPTVESGQHDTVIDPALTQPPHA</sequence>
<proteinExistence type="predicted"/>
<gene>
    <name evidence="3" type="ORF">NW766_010121</name>
</gene>
<organism evidence="3 4">
    <name type="scientific">Fusarium irregulare</name>
    <dbReference type="NCBI Taxonomy" id="2494466"/>
    <lineage>
        <taxon>Eukaryota</taxon>
        <taxon>Fungi</taxon>
        <taxon>Dikarya</taxon>
        <taxon>Ascomycota</taxon>
        <taxon>Pezizomycotina</taxon>
        <taxon>Sordariomycetes</taxon>
        <taxon>Hypocreomycetidae</taxon>
        <taxon>Hypocreales</taxon>
        <taxon>Nectriaceae</taxon>
        <taxon>Fusarium</taxon>
        <taxon>Fusarium incarnatum-equiseti species complex</taxon>
    </lineage>
</organism>
<dbReference type="OrthoDB" id="3555317at2759"/>
<dbReference type="GO" id="GO:0003700">
    <property type="term" value="F:DNA-binding transcription factor activity"/>
    <property type="evidence" value="ECO:0007669"/>
    <property type="project" value="InterPro"/>
</dbReference>
<evidence type="ECO:0000259" key="2">
    <source>
        <dbReference type="PROSITE" id="PS00036"/>
    </source>
</evidence>
<dbReference type="Gene3D" id="1.20.5.170">
    <property type="match status" value="1"/>
</dbReference>
<evidence type="ECO:0000313" key="4">
    <source>
        <dbReference type="Proteomes" id="UP001152130"/>
    </source>
</evidence>
<dbReference type="AlphaFoldDB" id="A0A9W8PIZ0"/>
<feature type="region of interest" description="Disordered" evidence="1">
    <location>
        <begin position="137"/>
        <end position="160"/>
    </location>
</feature>